<evidence type="ECO:0000313" key="1">
    <source>
        <dbReference type="EMBL" id="CAI9914242.1"/>
    </source>
</evidence>
<comment type="caution">
    <text evidence="1">The sequence shown here is derived from an EMBL/GenBank/DDBJ whole genome shotgun (WGS) entry which is preliminary data.</text>
</comment>
<protein>
    <submittedName>
        <fullName evidence="2">Hypothetical_protein</fullName>
    </submittedName>
</protein>
<dbReference type="AlphaFoldDB" id="A0AA86N719"/>
<dbReference type="Proteomes" id="UP001642409">
    <property type="component" value="Unassembled WGS sequence"/>
</dbReference>
<reference evidence="1" key="1">
    <citation type="submission" date="2023-06" db="EMBL/GenBank/DDBJ databases">
        <authorList>
            <person name="Kurt Z."/>
        </authorList>
    </citation>
    <scope>NUCLEOTIDE SEQUENCE</scope>
</reference>
<dbReference type="EMBL" id="CATOUU010000046">
    <property type="protein sequence ID" value="CAI9914242.1"/>
    <property type="molecule type" value="Genomic_DNA"/>
</dbReference>
<evidence type="ECO:0000313" key="3">
    <source>
        <dbReference type="Proteomes" id="UP001642409"/>
    </source>
</evidence>
<gene>
    <name evidence="1" type="ORF">HINF_LOCUS1887</name>
    <name evidence="2" type="ORF">HINF_LOCUS72768</name>
</gene>
<dbReference type="EMBL" id="CAXDID020000582">
    <property type="protein sequence ID" value="CAL6104407.1"/>
    <property type="molecule type" value="Genomic_DNA"/>
</dbReference>
<organism evidence="1">
    <name type="scientific">Hexamita inflata</name>
    <dbReference type="NCBI Taxonomy" id="28002"/>
    <lineage>
        <taxon>Eukaryota</taxon>
        <taxon>Metamonada</taxon>
        <taxon>Diplomonadida</taxon>
        <taxon>Hexamitidae</taxon>
        <taxon>Hexamitinae</taxon>
        <taxon>Hexamita</taxon>
    </lineage>
</organism>
<sequence length="129" mass="15564">MKIQQYYVFEIKITVVKSPIIMWSFLYTGLFPQRQLQRCNQTYSIFLHRSKTKKLKSVILVFISYIYNRQLPRSTMLVQVQNQLRLSEEAIQSDNPRRCCMILRLVCSRVIVQLSMDLWIVMIYEMKME</sequence>
<reference evidence="2 3" key="2">
    <citation type="submission" date="2024-07" db="EMBL/GenBank/DDBJ databases">
        <authorList>
            <person name="Akdeniz Z."/>
        </authorList>
    </citation>
    <scope>NUCLEOTIDE SEQUENCE [LARGE SCALE GENOMIC DNA]</scope>
</reference>
<evidence type="ECO:0000313" key="2">
    <source>
        <dbReference type="EMBL" id="CAL6104407.1"/>
    </source>
</evidence>
<accession>A0AA86N719</accession>
<proteinExistence type="predicted"/>
<keyword evidence="3" id="KW-1185">Reference proteome</keyword>
<name>A0AA86N719_9EUKA</name>